<accession>A0A2M8L523</accession>
<proteinExistence type="predicted"/>
<gene>
    <name evidence="2" type="ORF">COU96_02485</name>
</gene>
<feature type="transmembrane region" description="Helical" evidence="1">
    <location>
        <begin position="39"/>
        <end position="63"/>
    </location>
</feature>
<keyword evidence="1" id="KW-0472">Membrane</keyword>
<organism evidence="2 3">
    <name type="scientific">Candidatus Shapirobacteria bacterium CG10_big_fil_rev_8_21_14_0_10_38_14</name>
    <dbReference type="NCBI Taxonomy" id="1974483"/>
    <lineage>
        <taxon>Bacteria</taxon>
        <taxon>Candidatus Shapironibacteriota</taxon>
    </lineage>
</organism>
<feature type="transmembrane region" description="Helical" evidence="1">
    <location>
        <begin position="75"/>
        <end position="92"/>
    </location>
</feature>
<evidence type="ECO:0000256" key="1">
    <source>
        <dbReference type="SAM" id="Phobius"/>
    </source>
</evidence>
<protein>
    <recommendedName>
        <fullName evidence="4">Phage holin family protein</fullName>
    </recommendedName>
</protein>
<keyword evidence="1" id="KW-1133">Transmembrane helix</keyword>
<dbReference type="EMBL" id="PFEL01000092">
    <property type="protein sequence ID" value="PJE68945.1"/>
    <property type="molecule type" value="Genomic_DNA"/>
</dbReference>
<name>A0A2M8L523_9BACT</name>
<feature type="transmembrane region" description="Helical" evidence="1">
    <location>
        <begin position="112"/>
        <end position="138"/>
    </location>
</feature>
<dbReference type="Proteomes" id="UP000229500">
    <property type="component" value="Unassembled WGS sequence"/>
</dbReference>
<dbReference type="Pfam" id="PF04020">
    <property type="entry name" value="Phage_holin_4_2"/>
    <property type="match status" value="1"/>
</dbReference>
<keyword evidence="1" id="KW-0812">Transmembrane</keyword>
<evidence type="ECO:0000313" key="2">
    <source>
        <dbReference type="EMBL" id="PJE68945.1"/>
    </source>
</evidence>
<reference evidence="3" key="1">
    <citation type="submission" date="2017-09" db="EMBL/GenBank/DDBJ databases">
        <title>Depth-based differentiation of microbial function through sediment-hosted aquifers and enrichment of novel symbionts in the deep terrestrial subsurface.</title>
        <authorList>
            <person name="Probst A.J."/>
            <person name="Ladd B."/>
            <person name="Jarett J.K."/>
            <person name="Geller-Mcgrath D.E."/>
            <person name="Sieber C.M.K."/>
            <person name="Emerson J.B."/>
            <person name="Anantharaman K."/>
            <person name="Thomas B.C."/>
            <person name="Malmstrom R."/>
            <person name="Stieglmeier M."/>
            <person name="Klingl A."/>
            <person name="Woyke T."/>
            <person name="Ryan C.M."/>
            <person name="Banfield J.F."/>
        </authorList>
    </citation>
    <scope>NUCLEOTIDE SEQUENCE [LARGE SCALE GENOMIC DNA]</scope>
</reference>
<evidence type="ECO:0000313" key="3">
    <source>
        <dbReference type="Proteomes" id="UP000229500"/>
    </source>
</evidence>
<sequence length="139" mass="15652">MLKKLKMKNHLRLFLINFVSLWLAGNAFAGVSFSGGYQILALAALVLTLINFALKPLIKILLLPINLITMGAFRWLINVFSLYLATVIVSQFQIQSFLFAGFTYQGFVIPSIYLSTFWALVAVSFFISLITALLLWLIK</sequence>
<dbReference type="InterPro" id="IPR007165">
    <property type="entry name" value="Phage_holin_4_2"/>
</dbReference>
<dbReference type="AlphaFoldDB" id="A0A2M8L523"/>
<comment type="caution">
    <text evidence="2">The sequence shown here is derived from an EMBL/GenBank/DDBJ whole genome shotgun (WGS) entry which is preliminary data.</text>
</comment>
<evidence type="ECO:0008006" key="4">
    <source>
        <dbReference type="Google" id="ProtNLM"/>
    </source>
</evidence>